<keyword evidence="2" id="KW-1185">Reference proteome</keyword>
<gene>
    <name evidence="1" type="ORF">EV643_104147</name>
</gene>
<reference evidence="1 2" key="1">
    <citation type="submission" date="2019-03" db="EMBL/GenBank/DDBJ databases">
        <title>Genomic Encyclopedia of Type Strains, Phase III (KMG-III): the genomes of soil and plant-associated and newly described type strains.</title>
        <authorList>
            <person name="Whitman W."/>
        </authorList>
    </citation>
    <scope>NUCLEOTIDE SEQUENCE [LARGE SCALE GENOMIC DNA]</scope>
    <source>
        <strain evidence="1 2">VKM Ac-2527</strain>
    </source>
</reference>
<dbReference type="Proteomes" id="UP000295388">
    <property type="component" value="Unassembled WGS sequence"/>
</dbReference>
<dbReference type="AlphaFoldDB" id="A0A4R6KI11"/>
<organism evidence="1 2">
    <name type="scientific">Kribbella caucasensis</name>
    <dbReference type="NCBI Taxonomy" id="2512215"/>
    <lineage>
        <taxon>Bacteria</taxon>
        <taxon>Bacillati</taxon>
        <taxon>Actinomycetota</taxon>
        <taxon>Actinomycetes</taxon>
        <taxon>Propionibacteriales</taxon>
        <taxon>Kribbellaceae</taxon>
        <taxon>Kribbella</taxon>
    </lineage>
</organism>
<name>A0A4R6KI11_9ACTN</name>
<dbReference type="EMBL" id="SNWQ01000004">
    <property type="protein sequence ID" value="TDO50654.1"/>
    <property type="molecule type" value="Genomic_DNA"/>
</dbReference>
<proteinExistence type="predicted"/>
<protein>
    <submittedName>
        <fullName evidence="1">Uncharacterized protein</fullName>
    </submittedName>
</protein>
<comment type="caution">
    <text evidence="1">The sequence shown here is derived from an EMBL/GenBank/DDBJ whole genome shotgun (WGS) entry which is preliminary data.</text>
</comment>
<evidence type="ECO:0000313" key="1">
    <source>
        <dbReference type="EMBL" id="TDO50654.1"/>
    </source>
</evidence>
<evidence type="ECO:0000313" key="2">
    <source>
        <dbReference type="Proteomes" id="UP000295388"/>
    </source>
</evidence>
<sequence>MGAERRSFGPSGGSASGLCAPAHGLDGDLVRPGGVVGLPCPGVAVAVVRAGGPGVFVVAVGVTVGVVGVVGPVGVGVCVEVGVGVVGSGVLDSSASGVAAVGVGFTFGRCSDCALSFPGNGMNWLSGAGPPSTLLASNTR</sequence>
<accession>A0A4R6KI11</accession>